<gene>
    <name evidence="1" type="ORF">PACLA_8A014522</name>
</gene>
<organism evidence="1 2">
    <name type="scientific">Paramuricea clavata</name>
    <name type="common">Red gorgonian</name>
    <name type="synonym">Violescent sea-whip</name>
    <dbReference type="NCBI Taxonomy" id="317549"/>
    <lineage>
        <taxon>Eukaryota</taxon>
        <taxon>Metazoa</taxon>
        <taxon>Cnidaria</taxon>
        <taxon>Anthozoa</taxon>
        <taxon>Octocorallia</taxon>
        <taxon>Malacalcyonacea</taxon>
        <taxon>Plexauridae</taxon>
        <taxon>Paramuricea</taxon>
    </lineage>
</organism>
<protein>
    <submittedName>
        <fullName evidence="1">Uncharacterized protein</fullName>
    </submittedName>
</protein>
<name>A0A6S7KRE1_PARCT</name>
<dbReference type="AlphaFoldDB" id="A0A6S7KRE1"/>
<evidence type="ECO:0000313" key="2">
    <source>
        <dbReference type="Proteomes" id="UP001152795"/>
    </source>
</evidence>
<reference evidence="1" key="1">
    <citation type="submission" date="2020-04" db="EMBL/GenBank/DDBJ databases">
        <authorList>
            <person name="Alioto T."/>
            <person name="Alioto T."/>
            <person name="Gomez Garrido J."/>
        </authorList>
    </citation>
    <scope>NUCLEOTIDE SEQUENCE</scope>
    <source>
        <strain evidence="1">A484AB</strain>
    </source>
</reference>
<dbReference type="EMBL" id="CACRXK020012256">
    <property type="protein sequence ID" value="CAB4022988.1"/>
    <property type="molecule type" value="Genomic_DNA"/>
</dbReference>
<sequence>MKTLLFQIYAYKLFPTRYSFIWKDTPISLRQETILKVNKYAEGKYGKDQTLKILIAVNSLNSETKKVKKGKHGQSSGVSTNHTQKHSASSNAKVNTVTMHVKLCKLKTFCDNELADPSISTLEKERRHFWNNLSAKVDSHQTELRRKSTYKKIENLHKNLKSSSTDHHNIEEQIAIEEDVLDKIFTELKSSQSSLEMAITRSSVCQADATDIVTDSDKSVNLKTVAVSPGLTEDEIMHVVTSTMDDFRVEYGE</sequence>
<proteinExistence type="predicted"/>
<comment type="caution">
    <text evidence="1">The sequence shown here is derived from an EMBL/GenBank/DDBJ whole genome shotgun (WGS) entry which is preliminary data.</text>
</comment>
<accession>A0A6S7KRE1</accession>
<dbReference type="Proteomes" id="UP001152795">
    <property type="component" value="Unassembled WGS sequence"/>
</dbReference>
<keyword evidence="2" id="KW-1185">Reference proteome</keyword>
<evidence type="ECO:0000313" key="1">
    <source>
        <dbReference type="EMBL" id="CAB4022988.1"/>
    </source>
</evidence>